<proteinExistence type="predicted"/>
<evidence type="ECO:0000313" key="1">
    <source>
        <dbReference type="EMBL" id="ADH64903.1"/>
    </source>
</evidence>
<dbReference type="KEGG" id="msv:Mesil_3068"/>
<sequence>MPNAERRTRNAGMSYDVRRTACRGILRIACSLLLLATPAFAQSFTFGLYGRSGYLTPTLEGTLPVGDFSLGLRTQWAAIGLSAESAVELGPMGRIGYGLRGSLGIAGWAVEGFARGALGPVGLDATLGYASVRRQNLWVGDYGEANLSGLNVRLFGRYRLSGRETLGLTVGYANPFLYGEASYATRADTTWTLGLGYRGGPYGLVGWRGELDPGLLDFTVRAGFYNRLEAVLSTEELKTRLTVSYPWAASLGVEGGSWRADAGYGVDTGIFGWLRYTLEFGEENDAEH</sequence>
<reference evidence="1 2" key="1">
    <citation type="journal article" date="2010" name="Stand. Genomic Sci.">
        <title>Complete genome sequence of Meiothermus silvanus type strain (VI-R2).</title>
        <authorList>
            <person name="Sikorski J."/>
            <person name="Tindall B.J."/>
            <person name="Lowry S."/>
            <person name="Lucas S."/>
            <person name="Nolan M."/>
            <person name="Copeland A."/>
            <person name="Glavina Del Rio T."/>
            <person name="Tice H."/>
            <person name="Cheng J.F."/>
            <person name="Han C."/>
            <person name="Pitluck S."/>
            <person name="Liolios K."/>
            <person name="Ivanova N."/>
            <person name="Mavromatis K."/>
            <person name="Mikhailova N."/>
            <person name="Pati A."/>
            <person name="Goodwin L."/>
            <person name="Chen A."/>
            <person name="Palaniappan K."/>
            <person name="Land M."/>
            <person name="Hauser L."/>
            <person name="Chang Y.J."/>
            <person name="Jeffries C.D."/>
            <person name="Rohde M."/>
            <person name="Goker M."/>
            <person name="Woyke T."/>
            <person name="Bristow J."/>
            <person name="Eisen J.A."/>
            <person name="Markowitz V."/>
            <person name="Hugenholtz P."/>
            <person name="Kyrpides N.C."/>
            <person name="Klenk H.P."/>
            <person name="Lapidus A."/>
        </authorList>
    </citation>
    <scope>NUCLEOTIDE SEQUENCE [LARGE SCALE GENOMIC DNA]</scope>
    <source>
        <strain evidence="2">ATCC 700542 / DSM 9946 / VI-R2</strain>
    </source>
</reference>
<protein>
    <submittedName>
        <fullName evidence="1">Uncharacterized protein</fullName>
    </submittedName>
</protein>
<evidence type="ECO:0000313" key="2">
    <source>
        <dbReference type="Proteomes" id="UP000001916"/>
    </source>
</evidence>
<dbReference type="EMBL" id="CP002042">
    <property type="protein sequence ID" value="ADH64903.1"/>
    <property type="molecule type" value="Genomic_DNA"/>
</dbReference>
<accession>D7BE45</accession>
<dbReference type="eggNOG" id="ENOG5033H33">
    <property type="taxonomic scope" value="Bacteria"/>
</dbReference>
<organism evidence="1 2">
    <name type="scientific">Allomeiothermus silvanus (strain ATCC 700542 / DSM 9946 / NBRC 106475 / NCIMB 13440 / VI-R2)</name>
    <name type="common">Thermus silvanus</name>
    <dbReference type="NCBI Taxonomy" id="526227"/>
    <lineage>
        <taxon>Bacteria</taxon>
        <taxon>Thermotogati</taxon>
        <taxon>Deinococcota</taxon>
        <taxon>Deinococci</taxon>
        <taxon>Thermales</taxon>
        <taxon>Thermaceae</taxon>
        <taxon>Allomeiothermus</taxon>
    </lineage>
</organism>
<dbReference type="Proteomes" id="UP000001916">
    <property type="component" value="Chromosome"/>
</dbReference>
<dbReference type="HOGENOM" id="CLU_982824_0_0_0"/>
<name>D7BE45_ALLS1</name>
<gene>
    <name evidence="1" type="ordered locus">Mesil_3068</name>
</gene>
<keyword evidence="2" id="KW-1185">Reference proteome</keyword>
<dbReference type="AlphaFoldDB" id="D7BE45"/>
<dbReference type="STRING" id="526227.Mesil_3068"/>